<dbReference type="AlphaFoldDB" id="A0A381R258"/>
<evidence type="ECO:0000313" key="2">
    <source>
        <dbReference type="EMBL" id="SUZ84959.1"/>
    </source>
</evidence>
<feature type="transmembrane region" description="Helical" evidence="1">
    <location>
        <begin position="306"/>
        <end position="325"/>
    </location>
</feature>
<proteinExistence type="predicted"/>
<evidence type="ECO:0000256" key="1">
    <source>
        <dbReference type="SAM" id="Phobius"/>
    </source>
</evidence>
<sequence length="329" mass="34824">MAEQSGESDMERWLSRALWVAVLLATSLAAPVASAQDQVFPSINFDCVEAQIEFEFSATTDSAQVHCTVENPTAYSEDVTIGYDTASIDADGPDSITVESGATVSFEVTMIVDNSVAVGTYELTVSAQVTSAVGGIPVGFITNNETYSLDAIVPEFIDCGVTYGQSSLTVEAGEDVSLSASYSCESNRDQSLKVELHIVNDGSSQEEMWPSGFNDVSEQNCEVQISNGNGMSNCQFLVTTPANLADAWKGCLVVVDERTVTAQSCQQEDSMTLTVNAKESSVSDIGFGQNGTLLEDLGISEDDAPLVIGGTAGALLLLIAVVLMVRRRS</sequence>
<keyword evidence="1" id="KW-0472">Membrane</keyword>
<keyword evidence="1" id="KW-1133">Transmembrane helix</keyword>
<keyword evidence="1" id="KW-0812">Transmembrane</keyword>
<name>A0A381R258_9ZZZZ</name>
<dbReference type="EMBL" id="UINC01001614">
    <property type="protein sequence ID" value="SUZ84959.1"/>
    <property type="molecule type" value="Genomic_DNA"/>
</dbReference>
<protein>
    <submittedName>
        <fullName evidence="2">Uncharacterized protein</fullName>
    </submittedName>
</protein>
<organism evidence="2">
    <name type="scientific">marine metagenome</name>
    <dbReference type="NCBI Taxonomy" id="408172"/>
    <lineage>
        <taxon>unclassified sequences</taxon>
        <taxon>metagenomes</taxon>
        <taxon>ecological metagenomes</taxon>
    </lineage>
</organism>
<accession>A0A381R258</accession>
<gene>
    <name evidence="2" type="ORF">METZ01_LOCUS37813</name>
</gene>
<reference evidence="2" key="1">
    <citation type="submission" date="2018-05" db="EMBL/GenBank/DDBJ databases">
        <authorList>
            <person name="Lanie J.A."/>
            <person name="Ng W.-L."/>
            <person name="Kazmierczak K.M."/>
            <person name="Andrzejewski T.M."/>
            <person name="Davidsen T.M."/>
            <person name="Wayne K.J."/>
            <person name="Tettelin H."/>
            <person name="Glass J.I."/>
            <person name="Rusch D."/>
            <person name="Podicherti R."/>
            <person name="Tsui H.-C.T."/>
            <person name="Winkler M.E."/>
        </authorList>
    </citation>
    <scope>NUCLEOTIDE SEQUENCE</scope>
</reference>